<sequence>MKTDEKNAVEAHLLKACGFHSATPQYKLIQRLFKDDELLFIDVNYDDAVSLRKELWFLKFECGMRFDKIMITPDIIVKYYENVMGLQPISSDFNLNIQIKKNE</sequence>
<evidence type="ECO:0000313" key="2">
    <source>
        <dbReference type="Proteomes" id="UP001430679"/>
    </source>
</evidence>
<dbReference type="Proteomes" id="UP001430679">
    <property type="component" value="Unassembled WGS sequence"/>
</dbReference>
<dbReference type="EMBL" id="JAJJMM010000001">
    <property type="protein sequence ID" value="MCC9066299.1"/>
    <property type="molecule type" value="Genomic_DNA"/>
</dbReference>
<accession>A0ABS8MLD2</accession>
<name>A0ABS8MLD2_9FLAO</name>
<reference evidence="1" key="1">
    <citation type="submission" date="2021-11" db="EMBL/GenBank/DDBJ databases">
        <title>Description of novel Flavobacterium species.</title>
        <authorList>
            <person name="Saticioglu I.B."/>
            <person name="Ay H."/>
            <person name="Altun S."/>
            <person name="Duman M."/>
        </authorList>
    </citation>
    <scope>NUCLEOTIDE SEQUENCE</scope>
    <source>
        <strain evidence="1">F-30</strain>
    </source>
</reference>
<gene>
    <name evidence="1" type="ORF">LNP81_25200</name>
</gene>
<protein>
    <submittedName>
        <fullName evidence="1">Uncharacterized protein</fullName>
    </submittedName>
</protein>
<keyword evidence="2" id="KW-1185">Reference proteome</keyword>
<evidence type="ECO:0000313" key="1">
    <source>
        <dbReference type="EMBL" id="MCC9066299.1"/>
    </source>
</evidence>
<comment type="caution">
    <text evidence="1">The sequence shown here is derived from an EMBL/GenBank/DDBJ whole genome shotgun (WGS) entry which is preliminary data.</text>
</comment>
<dbReference type="RefSeq" id="WP_230040156.1">
    <property type="nucleotide sequence ID" value="NZ_JAJJMM010000001.1"/>
</dbReference>
<organism evidence="1 2">
    <name type="scientific">Flavobacterium piscisymbiosum</name>
    <dbReference type="NCBI Taxonomy" id="2893753"/>
    <lineage>
        <taxon>Bacteria</taxon>
        <taxon>Pseudomonadati</taxon>
        <taxon>Bacteroidota</taxon>
        <taxon>Flavobacteriia</taxon>
        <taxon>Flavobacteriales</taxon>
        <taxon>Flavobacteriaceae</taxon>
        <taxon>Flavobacterium</taxon>
    </lineage>
</organism>
<proteinExistence type="predicted"/>